<gene>
    <name evidence="1" type="ORF">E2C01_082626</name>
</gene>
<comment type="caution">
    <text evidence="1">The sequence shown here is derived from an EMBL/GenBank/DDBJ whole genome shotgun (WGS) entry which is preliminary data.</text>
</comment>
<dbReference type="Proteomes" id="UP000324222">
    <property type="component" value="Unassembled WGS sequence"/>
</dbReference>
<name>A0A5B7IZS7_PORTR</name>
<dbReference type="EMBL" id="VSRR010075474">
    <property type="protein sequence ID" value="MPC87753.1"/>
    <property type="molecule type" value="Genomic_DNA"/>
</dbReference>
<keyword evidence="2" id="KW-1185">Reference proteome</keyword>
<dbReference type="AlphaFoldDB" id="A0A5B7IZS7"/>
<organism evidence="1 2">
    <name type="scientific">Portunus trituberculatus</name>
    <name type="common">Swimming crab</name>
    <name type="synonym">Neptunus trituberculatus</name>
    <dbReference type="NCBI Taxonomy" id="210409"/>
    <lineage>
        <taxon>Eukaryota</taxon>
        <taxon>Metazoa</taxon>
        <taxon>Ecdysozoa</taxon>
        <taxon>Arthropoda</taxon>
        <taxon>Crustacea</taxon>
        <taxon>Multicrustacea</taxon>
        <taxon>Malacostraca</taxon>
        <taxon>Eumalacostraca</taxon>
        <taxon>Eucarida</taxon>
        <taxon>Decapoda</taxon>
        <taxon>Pleocyemata</taxon>
        <taxon>Brachyura</taxon>
        <taxon>Eubrachyura</taxon>
        <taxon>Portunoidea</taxon>
        <taxon>Portunidae</taxon>
        <taxon>Portuninae</taxon>
        <taxon>Portunus</taxon>
    </lineage>
</organism>
<sequence length="61" mass="7083">MNKRNIKGYHSRQKKRETRKNLCVAWTSKLLQNVSVVSKKALETLKESNQILPGVAKWLMT</sequence>
<evidence type="ECO:0000313" key="1">
    <source>
        <dbReference type="EMBL" id="MPC87753.1"/>
    </source>
</evidence>
<reference evidence="1 2" key="1">
    <citation type="submission" date="2019-05" db="EMBL/GenBank/DDBJ databases">
        <title>Another draft genome of Portunus trituberculatus and its Hox gene families provides insights of decapod evolution.</title>
        <authorList>
            <person name="Jeong J.-H."/>
            <person name="Song I."/>
            <person name="Kim S."/>
            <person name="Choi T."/>
            <person name="Kim D."/>
            <person name="Ryu S."/>
            <person name="Kim W."/>
        </authorList>
    </citation>
    <scope>NUCLEOTIDE SEQUENCE [LARGE SCALE GENOMIC DNA]</scope>
    <source>
        <tissue evidence="1">Muscle</tissue>
    </source>
</reference>
<proteinExistence type="predicted"/>
<accession>A0A5B7IZS7</accession>
<evidence type="ECO:0000313" key="2">
    <source>
        <dbReference type="Proteomes" id="UP000324222"/>
    </source>
</evidence>
<protein>
    <submittedName>
        <fullName evidence="1">Uncharacterized protein</fullName>
    </submittedName>
</protein>